<dbReference type="Proteomes" id="UP000504628">
    <property type="component" value="Chromosome X"/>
</dbReference>
<dbReference type="CTD" id="728591"/>
<sequence>MGDERGDNFEGMGIEQLKLELLEELYMKNLIQLSIIELRHKIMDLKAKLTIVNISNEWKTRYEVQLEVNNQLKKQIVTLNEKLEKLHVDPSDKLSSIRVYERMTEKSLVALLEKLEREKRRLEHQVKYYLLKLEEESKAYQKVRDERQIYLAKLSQVSRLNQISRRQQMNELHRMKENPVKMGRHNTANQKIINAKRGPTKKSTRSSHVPKFNS</sequence>
<evidence type="ECO:0000313" key="4">
    <source>
        <dbReference type="RefSeq" id="XP_028379185.1"/>
    </source>
</evidence>
<dbReference type="PANTHER" id="PTHR28671:SF3">
    <property type="entry name" value="COILED-COIL DOMAIN-CONTAINING PROTEIN 169"/>
    <property type="match status" value="1"/>
</dbReference>
<dbReference type="RefSeq" id="XP_028379185.1">
    <property type="nucleotide sequence ID" value="XM_028523384.1"/>
</dbReference>
<feature type="coiled-coil region" evidence="1">
    <location>
        <begin position="62"/>
        <end position="132"/>
    </location>
</feature>
<dbReference type="Pfam" id="PF15372">
    <property type="entry name" value="DUF4600"/>
    <property type="match status" value="1"/>
</dbReference>
<accession>A0A6J2MM31</accession>
<dbReference type="KEGG" id="pdic:114505501"/>
<dbReference type="InParanoid" id="A0A6J2MM31"/>
<gene>
    <name evidence="4" type="primary">CCDC169</name>
</gene>
<feature type="region of interest" description="Disordered" evidence="2">
    <location>
        <begin position="185"/>
        <end position="214"/>
    </location>
</feature>
<dbReference type="PANTHER" id="PTHR28671">
    <property type="entry name" value="COILED-COIL DOMAIN-CONTAINING PROTEIN 169"/>
    <property type="match status" value="1"/>
</dbReference>
<evidence type="ECO:0000256" key="2">
    <source>
        <dbReference type="SAM" id="MobiDB-lite"/>
    </source>
</evidence>
<dbReference type="OrthoDB" id="6615663at2759"/>
<evidence type="ECO:0000313" key="3">
    <source>
        <dbReference type="Proteomes" id="UP000504628"/>
    </source>
</evidence>
<organism evidence="3 4">
    <name type="scientific">Phyllostomus discolor</name>
    <name type="common">pale spear-nosed bat</name>
    <dbReference type="NCBI Taxonomy" id="89673"/>
    <lineage>
        <taxon>Eukaryota</taxon>
        <taxon>Metazoa</taxon>
        <taxon>Chordata</taxon>
        <taxon>Craniata</taxon>
        <taxon>Vertebrata</taxon>
        <taxon>Euteleostomi</taxon>
        <taxon>Mammalia</taxon>
        <taxon>Eutheria</taxon>
        <taxon>Laurasiatheria</taxon>
        <taxon>Chiroptera</taxon>
        <taxon>Yangochiroptera</taxon>
        <taxon>Phyllostomidae</taxon>
        <taxon>Phyllostominae</taxon>
        <taxon>Phyllostomus</taxon>
    </lineage>
</organism>
<proteinExistence type="predicted"/>
<dbReference type="GeneID" id="114505501"/>
<dbReference type="AlphaFoldDB" id="A0A6J2MM31"/>
<evidence type="ECO:0000256" key="1">
    <source>
        <dbReference type="SAM" id="Coils"/>
    </source>
</evidence>
<name>A0A6J2MM31_9CHIR</name>
<keyword evidence="1" id="KW-0175">Coiled coil</keyword>
<dbReference type="FunCoup" id="A0A6J2MM31">
    <property type="interactions" value="1"/>
</dbReference>
<dbReference type="InterPro" id="IPR028022">
    <property type="entry name" value="DUF4600"/>
</dbReference>
<protein>
    <submittedName>
        <fullName evidence="4">Coiled-coil domain-containing protein 169</fullName>
    </submittedName>
</protein>
<reference evidence="4" key="1">
    <citation type="submission" date="2025-08" db="UniProtKB">
        <authorList>
            <consortium name="RefSeq"/>
        </authorList>
    </citation>
    <scope>IDENTIFICATION</scope>
    <source>
        <tissue evidence="4">Muscle</tissue>
    </source>
</reference>
<keyword evidence="3" id="KW-1185">Reference proteome</keyword>